<sequence>MVIGEGKKSKIKNQKAKLQIKIQKSVSHEKAQKTHRKVQPQTCFVYRIAYIVCRERIFLDTDFPD</sequence>
<name>X1L8K0_9ZZZZ</name>
<proteinExistence type="predicted"/>
<reference evidence="1" key="1">
    <citation type="journal article" date="2014" name="Front. Microbiol.">
        <title>High frequency of phylogenetically diverse reductive dehalogenase-homologous genes in deep subseafloor sedimentary metagenomes.</title>
        <authorList>
            <person name="Kawai M."/>
            <person name="Futagami T."/>
            <person name="Toyoda A."/>
            <person name="Takaki Y."/>
            <person name="Nishi S."/>
            <person name="Hori S."/>
            <person name="Arai W."/>
            <person name="Tsubouchi T."/>
            <person name="Morono Y."/>
            <person name="Uchiyama I."/>
            <person name="Ito T."/>
            <person name="Fujiyama A."/>
            <person name="Inagaki F."/>
            <person name="Takami H."/>
        </authorList>
    </citation>
    <scope>NUCLEOTIDE SEQUENCE</scope>
    <source>
        <strain evidence="1">Expedition CK06-06</strain>
    </source>
</reference>
<evidence type="ECO:0000313" key="1">
    <source>
        <dbReference type="EMBL" id="GAI15647.1"/>
    </source>
</evidence>
<organism evidence="1">
    <name type="scientific">marine sediment metagenome</name>
    <dbReference type="NCBI Taxonomy" id="412755"/>
    <lineage>
        <taxon>unclassified sequences</taxon>
        <taxon>metagenomes</taxon>
        <taxon>ecological metagenomes</taxon>
    </lineage>
</organism>
<gene>
    <name evidence="1" type="ORF">S06H3_11388</name>
</gene>
<comment type="caution">
    <text evidence="1">The sequence shown here is derived from an EMBL/GenBank/DDBJ whole genome shotgun (WGS) entry which is preliminary data.</text>
</comment>
<protein>
    <submittedName>
        <fullName evidence="1">Uncharacterized protein</fullName>
    </submittedName>
</protein>
<dbReference type="AlphaFoldDB" id="X1L8K0"/>
<accession>X1L8K0</accession>
<dbReference type="EMBL" id="BARV01005503">
    <property type="protein sequence ID" value="GAI15647.1"/>
    <property type="molecule type" value="Genomic_DNA"/>
</dbReference>